<evidence type="ECO:0000313" key="5">
    <source>
        <dbReference type="EMBL" id="ODS34012.1"/>
    </source>
</evidence>
<proteinExistence type="inferred from homology"/>
<keyword evidence="1" id="KW-0378">Hydrolase</keyword>
<dbReference type="InterPro" id="IPR000209">
    <property type="entry name" value="Peptidase_S8/S53_dom"/>
</dbReference>
<feature type="transmembrane region" description="Helical" evidence="3">
    <location>
        <begin position="44"/>
        <end position="62"/>
    </location>
</feature>
<dbReference type="InterPro" id="IPR023827">
    <property type="entry name" value="Peptidase_S8_Asp-AS"/>
</dbReference>
<protein>
    <recommendedName>
        <fullName evidence="4">Peptidase S8/S53 domain-containing protein</fullName>
    </recommendedName>
</protein>
<sequence>MFLRSFCAIFRCFHYSSPHSSKIYYENNYLSIAKGKIMWCRYQAVMRMAVFLIIVGIIGLFVPNCALCAEALPKGLPKGKELIIKVVRGKEEAKKALLGLQHGQNKDVTVVEKNYCRDKADIPNDKYLYSKGSWRQKYDDQWAIKHIGFTTDTKSAWNVEDGSSNPVVVAVIDTGFDWNHKDIDWDNILKNPEETPNNGKDDDGNRYVDDVIGWNFIGDNNKPWDHDGHGTL</sequence>
<dbReference type="PROSITE" id="PS51892">
    <property type="entry name" value="SUBTILASE"/>
    <property type="match status" value="1"/>
</dbReference>
<keyword evidence="3" id="KW-0472">Membrane</keyword>
<evidence type="ECO:0000313" key="6">
    <source>
        <dbReference type="Proteomes" id="UP000094056"/>
    </source>
</evidence>
<reference evidence="5 6" key="1">
    <citation type="submission" date="2016-07" db="EMBL/GenBank/DDBJ databases">
        <title>Draft genome of Scalindua rubra, obtained from a brine-seawater interface in the Red Sea, sheds light on salt adaptation in anammox bacteria.</title>
        <authorList>
            <person name="Speth D.R."/>
            <person name="Lagkouvardos I."/>
            <person name="Wang Y."/>
            <person name="Qian P.-Y."/>
            <person name="Dutilh B.E."/>
            <person name="Jetten M.S."/>
        </authorList>
    </citation>
    <scope>NUCLEOTIDE SEQUENCE [LARGE SCALE GENOMIC DNA]</scope>
    <source>
        <strain evidence="5">BSI-1</strain>
    </source>
</reference>
<dbReference type="PROSITE" id="PS00136">
    <property type="entry name" value="SUBTILASE_ASP"/>
    <property type="match status" value="1"/>
</dbReference>
<dbReference type="GO" id="GO:0004252">
    <property type="term" value="F:serine-type endopeptidase activity"/>
    <property type="evidence" value="ECO:0007669"/>
    <property type="project" value="InterPro"/>
</dbReference>
<dbReference type="Pfam" id="PF00082">
    <property type="entry name" value="Peptidase_S8"/>
    <property type="match status" value="1"/>
</dbReference>
<dbReference type="AlphaFoldDB" id="A0A1E3XEF4"/>
<dbReference type="GO" id="GO:0006508">
    <property type="term" value="P:proteolysis"/>
    <property type="evidence" value="ECO:0007669"/>
    <property type="project" value="InterPro"/>
</dbReference>
<dbReference type="EMBL" id="MAYW01000015">
    <property type="protein sequence ID" value="ODS34012.1"/>
    <property type="molecule type" value="Genomic_DNA"/>
</dbReference>
<gene>
    <name evidence="5" type="ORF">SCARUB_00883</name>
</gene>
<comment type="similarity">
    <text evidence="2">Belongs to the peptidase S8 family.</text>
</comment>
<comment type="caution">
    <text evidence="2">Lacks conserved residue(s) required for the propagation of feature annotation.</text>
</comment>
<comment type="caution">
    <text evidence="5">The sequence shown here is derived from an EMBL/GenBank/DDBJ whole genome shotgun (WGS) entry which is preliminary data.</text>
</comment>
<evidence type="ECO:0000256" key="2">
    <source>
        <dbReference type="PROSITE-ProRule" id="PRU01240"/>
    </source>
</evidence>
<evidence type="ECO:0000256" key="3">
    <source>
        <dbReference type="SAM" id="Phobius"/>
    </source>
</evidence>
<feature type="domain" description="Peptidase S8/S53" evidence="4">
    <location>
        <begin position="167"/>
        <end position="231"/>
    </location>
</feature>
<dbReference type="Proteomes" id="UP000094056">
    <property type="component" value="Unassembled WGS sequence"/>
</dbReference>
<dbReference type="SUPFAM" id="SSF52743">
    <property type="entry name" value="Subtilisin-like"/>
    <property type="match status" value="1"/>
</dbReference>
<keyword evidence="3" id="KW-1133">Transmembrane helix</keyword>
<name>A0A1E3XEF4_9BACT</name>
<keyword evidence="3" id="KW-0812">Transmembrane</keyword>
<evidence type="ECO:0000259" key="4">
    <source>
        <dbReference type="Pfam" id="PF00082"/>
    </source>
</evidence>
<accession>A0A1E3XEF4</accession>
<dbReference type="Gene3D" id="3.40.50.200">
    <property type="entry name" value="Peptidase S8/S53 domain"/>
    <property type="match status" value="1"/>
</dbReference>
<evidence type="ECO:0000256" key="1">
    <source>
        <dbReference type="ARBA" id="ARBA00022801"/>
    </source>
</evidence>
<dbReference type="InterPro" id="IPR036852">
    <property type="entry name" value="Peptidase_S8/S53_dom_sf"/>
</dbReference>
<organism evidence="5 6">
    <name type="scientific">Candidatus Scalindua rubra</name>
    <dbReference type="NCBI Taxonomy" id="1872076"/>
    <lineage>
        <taxon>Bacteria</taxon>
        <taxon>Pseudomonadati</taxon>
        <taxon>Planctomycetota</taxon>
        <taxon>Candidatus Brocadiia</taxon>
        <taxon>Candidatus Brocadiales</taxon>
        <taxon>Candidatus Scalinduaceae</taxon>
        <taxon>Candidatus Scalindua</taxon>
    </lineage>
</organism>